<evidence type="ECO:0000313" key="2">
    <source>
        <dbReference type="Proteomes" id="UP000199440"/>
    </source>
</evidence>
<keyword evidence="2" id="KW-1185">Reference proteome</keyword>
<dbReference type="SUPFAM" id="SSF55961">
    <property type="entry name" value="Bet v1-like"/>
    <property type="match status" value="1"/>
</dbReference>
<dbReference type="Proteomes" id="UP000199440">
    <property type="component" value="Unassembled WGS sequence"/>
</dbReference>
<name>A0A1G9NWV6_9FLAO</name>
<dbReference type="AlphaFoldDB" id="A0A1G9NWV6"/>
<dbReference type="InterPro" id="IPR010419">
    <property type="entry name" value="CO_DH_gsu"/>
</dbReference>
<dbReference type="InterPro" id="IPR023393">
    <property type="entry name" value="START-like_dom_sf"/>
</dbReference>
<gene>
    <name evidence="1" type="ORF">SAMN04488514_103352</name>
</gene>
<evidence type="ECO:0008006" key="3">
    <source>
        <dbReference type="Google" id="ProtNLM"/>
    </source>
</evidence>
<organism evidence="1 2">
    <name type="scientific">Kriegella aquimaris</name>
    <dbReference type="NCBI Taxonomy" id="192904"/>
    <lineage>
        <taxon>Bacteria</taxon>
        <taxon>Pseudomonadati</taxon>
        <taxon>Bacteroidota</taxon>
        <taxon>Flavobacteriia</taxon>
        <taxon>Flavobacteriales</taxon>
        <taxon>Flavobacteriaceae</taxon>
        <taxon>Kriegella</taxon>
    </lineage>
</organism>
<dbReference type="Gene3D" id="3.30.530.20">
    <property type="match status" value="1"/>
</dbReference>
<reference evidence="1 2" key="1">
    <citation type="submission" date="2016-10" db="EMBL/GenBank/DDBJ databases">
        <authorList>
            <person name="de Groot N.N."/>
        </authorList>
    </citation>
    <scope>NUCLEOTIDE SEQUENCE [LARGE SCALE GENOMIC DNA]</scope>
    <source>
        <strain evidence="1 2">DSM 19886</strain>
    </source>
</reference>
<dbReference type="STRING" id="192904.SAMN04488514_103352"/>
<sequence>MLSANTDVLWKMLNDPKVLEKVTPGIKTLEAQGEDSYKAISEVKIGPVKGEFKGDLALKDKVEGESCVVVLDQKSKMGNVVAEIGMTLVQKEENQTEVQYTGEAKMSGMLARMGQRIMSGVVSTLSKQFFQAMEKELQDSQ</sequence>
<dbReference type="PANTHER" id="PTHR38588">
    <property type="entry name" value="BLL0334 PROTEIN"/>
    <property type="match status" value="1"/>
</dbReference>
<proteinExistence type="predicted"/>
<dbReference type="EMBL" id="FNGV01000003">
    <property type="protein sequence ID" value="SDL90841.1"/>
    <property type="molecule type" value="Genomic_DNA"/>
</dbReference>
<protein>
    <recommendedName>
        <fullName evidence="3">Carbon monoxide dehydrogenase subunit G</fullName>
    </recommendedName>
</protein>
<accession>A0A1G9NWV6</accession>
<dbReference type="Pfam" id="PF06240">
    <property type="entry name" value="COXG"/>
    <property type="match status" value="1"/>
</dbReference>
<evidence type="ECO:0000313" key="1">
    <source>
        <dbReference type="EMBL" id="SDL90841.1"/>
    </source>
</evidence>
<dbReference type="PANTHER" id="PTHR38588:SF1">
    <property type="entry name" value="BLL0334 PROTEIN"/>
    <property type="match status" value="1"/>
</dbReference>